<dbReference type="SMART" id="SM00327">
    <property type="entry name" value="VWA"/>
    <property type="match status" value="1"/>
</dbReference>
<dbReference type="InterPro" id="IPR002035">
    <property type="entry name" value="VWF_A"/>
</dbReference>
<dbReference type="PANTHER" id="PTHR45737:SF6">
    <property type="entry name" value="VON WILLEBRAND FACTOR A DOMAIN-CONTAINING PROTEIN 5A"/>
    <property type="match status" value="1"/>
</dbReference>
<keyword evidence="3" id="KW-1185">Reference proteome</keyword>
<dbReference type="RefSeq" id="XP_013766298.1">
    <property type="nucleotide sequence ID" value="XM_013910844.1"/>
</dbReference>
<dbReference type="PROSITE" id="PS51468">
    <property type="entry name" value="VIT"/>
    <property type="match status" value="1"/>
</dbReference>
<feature type="domain" description="VWFA" evidence="1">
    <location>
        <begin position="280"/>
        <end position="448"/>
    </location>
</feature>
<protein>
    <submittedName>
        <fullName evidence="4">von Willebrand factor A domain-containing protein 5A-like isoform X3</fullName>
    </submittedName>
</protein>
<evidence type="ECO:0000259" key="2">
    <source>
        <dbReference type="PROSITE" id="PS51468"/>
    </source>
</evidence>
<dbReference type="GeneID" id="102216065"/>
<evidence type="ECO:0000313" key="4">
    <source>
        <dbReference type="RefSeq" id="XP_013766298.1"/>
    </source>
</evidence>
<gene>
    <name evidence="4" type="primary">LOC102216065</name>
</gene>
<name>A0A9Y6JA96_9CICH</name>
<dbReference type="InterPro" id="IPR036465">
    <property type="entry name" value="vWFA_dom_sf"/>
</dbReference>
<dbReference type="Proteomes" id="UP000695023">
    <property type="component" value="Unplaced"/>
</dbReference>
<dbReference type="Pfam" id="PF08487">
    <property type="entry name" value="VIT"/>
    <property type="match status" value="1"/>
</dbReference>
<organism evidence="3 4">
    <name type="scientific">Pundamilia nyererei</name>
    <dbReference type="NCBI Taxonomy" id="303518"/>
    <lineage>
        <taxon>Eukaryota</taxon>
        <taxon>Metazoa</taxon>
        <taxon>Chordata</taxon>
        <taxon>Craniata</taxon>
        <taxon>Vertebrata</taxon>
        <taxon>Euteleostomi</taxon>
        <taxon>Actinopterygii</taxon>
        <taxon>Neopterygii</taxon>
        <taxon>Teleostei</taxon>
        <taxon>Neoteleostei</taxon>
        <taxon>Acanthomorphata</taxon>
        <taxon>Ovalentaria</taxon>
        <taxon>Cichlomorphae</taxon>
        <taxon>Cichliformes</taxon>
        <taxon>Cichlidae</taxon>
        <taxon>African cichlids</taxon>
        <taxon>Pseudocrenilabrinae</taxon>
        <taxon>Haplochromini</taxon>
        <taxon>Pundamilia</taxon>
    </lineage>
</organism>
<dbReference type="Gene3D" id="3.40.50.410">
    <property type="entry name" value="von Willebrand factor, type A domain"/>
    <property type="match status" value="1"/>
</dbReference>
<evidence type="ECO:0000259" key="1">
    <source>
        <dbReference type="PROSITE" id="PS50234"/>
    </source>
</evidence>
<dbReference type="AlphaFoldDB" id="A0A9Y6JA96"/>
<evidence type="ECO:0000313" key="3">
    <source>
        <dbReference type="Proteomes" id="UP000695023"/>
    </source>
</evidence>
<dbReference type="InterPro" id="IPR013694">
    <property type="entry name" value="VIT"/>
</dbReference>
<dbReference type="PANTHER" id="PTHR45737">
    <property type="entry name" value="VON WILLEBRAND FACTOR A DOMAIN-CONTAINING PROTEIN 5A"/>
    <property type="match status" value="1"/>
</dbReference>
<accession>A0A9Y6JA96</accession>
<dbReference type="SMART" id="SM00609">
    <property type="entry name" value="VIT"/>
    <property type="match status" value="1"/>
</dbReference>
<feature type="domain" description="VIT" evidence="2">
    <location>
        <begin position="1"/>
        <end position="131"/>
    </location>
</feature>
<sequence length="790" mass="86775">MVRACGLLTAQKEPVPLKSIEVELEVRDHVATVVSTLNYENKEDKPLEAVFVFPLPGDAAVCHFNAKIGQTQIVAEVKEKQKAREEYDDALSSGQQAFLLEESLQSPDIFSLSVGSLPPGESASIRLEYVTELAVQADDGLRFCLPAVFNPRYQPQGSEGAGVQVTSVPASLVPYSLSFSARVSSPRPISKVESNCSLDPLQYLNTDQTQATVKLAAGHKFDRDVELLIYYKDAHQPTAVVEAGQVSAEPGSLMADSVVMVSLYPEFPQSVTSSVASCGEFVLLMDRSGSMSNTRISSARDTLLLLLKSLPMGCYFNIYSFGSRYEHIFPKSVEYSQQTMEEALKTVVQMEANLGGTEMLQPLKHIYSQPCIPNQPRQLFVFTDGEVWDTKEVIDLVKKNSDSHRCFSFGIGEGASSALINGMAKEGGGHAQFITGTDRMQPKVMQSLRFALQLAVVDISVTWDLPKEVSVTVLSPPITALFPGQRSLIYAQLSGQSSEAAEGCVTVKYSLAGHPSENQLHFSLRPAEDTGLTVHKLGARTLIHSLEEGEHRGWQDTKVKEKVVQLSVQSGISSSLTAFIAVFNNNGEAIQGPLLHKNILKHDYVDCTLSPYQDYEDLQEPSVLTMGYMYADQESYDYVGCTLNPYQNCEGYMDADQESGDYMDCALPLDQDYETSVSEQQTRDPLLQLVSLQEATGKWLLDPALPTALGKTNEEVEKSKPVLANKEIWATILALIWLHGLKMDSKNEWDLLAMKAASWLRAQNAPWVTECVEAANLLLGCSVMKEALGL</sequence>
<dbReference type="SUPFAM" id="SSF53300">
    <property type="entry name" value="vWA-like"/>
    <property type="match status" value="1"/>
</dbReference>
<dbReference type="Pfam" id="PF13768">
    <property type="entry name" value="VWA_3"/>
    <property type="match status" value="1"/>
</dbReference>
<dbReference type="PROSITE" id="PS50234">
    <property type="entry name" value="VWFA"/>
    <property type="match status" value="1"/>
</dbReference>
<proteinExistence type="predicted"/>
<reference evidence="4" key="1">
    <citation type="submission" date="2025-08" db="UniProtKB">
        <authorList>
            <consortium name="RefSeq"/>
        </authorList>
    </citation>
    <scope>IDENTIFICATION</scope>
</reference>